<feature type="transmembrane region" description="Helical" evidence="6">
    <location>
        <begin position="82"/>
        <end position="103"/>
    </location>
</feature>
<feature type="transmembrane region" description="Helical" evidence="6">
    <location>
        <begin position="159"/>
        <end position="178"/>
    </location>
</feature>
<evidence type="ECO:0000256" key="1">
    <source>
        <dbReference type="ARBA" id="ARBA00004651"/>
    </source>
</evidence>
<dbReference type="Pfam" id="PF13440">
    <property type="entry name" value="Polysacc_synt_3"/>
    <property type="match status" value="1"/>
</dbReference>
<dbReference type="InterPro" id="IPR050833">
    <property type="entry name" value="Poly_Biosynth_Transport"/>
</dbReference>
<proteinExistence type="predicted"/>
<name>A0A2R4WLE1_9HYPH</name>
<feature type="transmembrane region" description="Helical" evidence="6">
    <location>
        <begin position="464"/>
        <end position="484"/>
    </location>
</feature>
<dbReference type="AlphaFoldDB" id="A0A2R4WLE1"/>
<keyword evidence="8" id="KW-1185">Reference proteome</keyword>
<evidence type="ECO:0000313" key="7">
    <source>
        <dbReference type="EMBL" id="AWB22353.1"/>
    </source>
</evidence>
<feature type="transmembrane region" description="Helical" evidence="6">
    <location>
        <begin position="437"/>
        <end position="458"/>
    </location>
</feature>
<sequence>MPTSRHRGRGEWLSLSSEASHDDDVAASVASAGDRVKVPIGDGCYAGTRSGGRSDPAPHREATDTMLTLVARLRRSARSQQFASAFVARIASAVLGFVMLLVASRLLTTYEYGVYVFLFTFGSGLGLIVALGQQNLVLKHYRARDGLAPHNDALVRYNLGWLTVAILLMLALSAVVFVAEDALPDPYRRLHLACAFAAVFALSEYLQSYFRVHGRIWLALLPREVVWRGACSVLLCGASLAGLLSGATVAMEIVLGLLLAMTLYQIRHLAGLHGWDSWRGGLRHPDKAPAWRGESLLFTANNVIVAAAAFLETVIVGAALGMEEAAFYFVALRYAMLVNLPSAAIDTVSLPMIASHFQVRDREGAQRLIGRLSLASFAISSAGAVVMAVGAPFALGLFKPDFSAHTDVLMVLSLSSVVGAFFGPGPSLLTIGGGERYILISNAVLFSAYAVLLCLVAVPFGILGVAVANVGWTIVINLVLARWVRANWDVDSRATAFFTRRAWLPGQPLPSAPAHAAE</sequence>
<feature type="transmembrane region" description="Helical" evidence="6">
    <location>
        <begin position="404"/>
        <end position="425"/>
    </location>
</feature>
<dbReference type="Proteomes" id="UP000244755">
    <property type="component" value="Chromosome 1"/>
</dbReference>
<dbReference type="OrthoDB" id="9800982at2"/>
<evidence type="ECO:0000256" key="3">
    <source>
        <dbReference type="ARBA" id="ARBA00022692"/>
    </source>
</evidence>
<keyword evidence="2" id="KW-1003">Cell membrane</keyword>
<keyword evidence="5 6" id="KW-0472">Membrane</keyword>
<comment type="subcellular location">
    <subcellularLocation>
        <location evidence="1">Cell membrane</location>
        <topology evidence="1">Multi-pass membrane protein</topology>
    </subcellularLocation>
</comment>
<evidence type="ECO:0000256" key="5">
    <source>
        <dbReference type="ARBA" id="ARBA00023136"/>
    </source>
</evidence>
<dbReference type="GO" id="GO:0005886">
    <property type="term" value="C:plasma membrane"/>
    <property type="evidence" value="ECO:0007669"/>
    <property type="project" value="UniProtKB-SubCell"/>
</dbReference>
<dbReference type="EMBL" id="CP028843">
    <property type="protein sequence ID" value="AWB22353.1"/>
    <property type="molecule type" value="Genomic_DNA"/>
</dbReference>
<feature type="transmembrane region" description="Helical" evidence="6">
    <location>
        <begin position="326"/>
        <end position="353"/>
    </location>
</feature>
<evidence type="ECO:0000256" key="4">
    <source>
        <dbReference type="ARBA" id="ARBA00022989"/>
    </source>
</evidence>
<evidence type="ECO:0000256" key="2">
    <source>
        <dbReference type="ARBA" id="ARBA00022475"/>
    </source>
</evidence>
<evidence type="ECO:0000313" key="8">
    <source>
        <dbReference type="Proteomes" id="UP000244755"/>
    </source>
</evidence>
<accession>A0A2R4WLE1</accession>
<feature type="transmembrane region" description="Helical" evidence="6">
    <location>
        <begin position="374"/>
        <end position="398"/>
    </location>
</feature>
<keyword evidence="4 6" id="KW-1133">Transmembrane helix</keyword>
<dbReference type="PANTHER" id="PTHR30250">
    <property type="entry name" value="PST FAMILY PREDICTED COLANIC ACID TRANSPORTER"/>
    <property type="match status" value="1"/>
</dbReference>
<organism evidence="7 8">
    <name type="scientific">Methylobacterium currus</name>
    <dbReference type="NCBI Taxonomy" id="2051553"/>
    <lineage>
        <taxon>Bacteria</taxon>
        <taxon>Pseudomonadati</taxon>
        <taxon>Pseudomonadota</taxon>
        <taxon>Alphaproteobacteria</taxon>
        <taxon>Hyphomicrobiales</taxon>
        <taxon>Methylobacteriaceae</taxon>
        <taxon>Methylobacterium</taxon>
    </lineage>
</organism>
<protein>
    <submittedName>
        <fullName evidence="7">Polysaccharide biosynthesis associate</fullName>
    </submittedName>
</protein>
<feature type="transmembrane region" description="Helical" evidence="6">
    <location>
        <begin position="296"/>
        <end position="320"/>
    </location>
</feature>
<reference evidence="7 8" key="1">
    <citation type="submission" date="2018-04" db="EMBL/GenBank/DDBJ databases">
        <title>Methylobacterium sp. PR1016A genome.</title>
        <authorList>
            <person name="Park W."/>
        </authorList>
    </citation>
    <scope>NUCLEOTIDE SEQUENCE [LARGE SCALE GENOMIC DNA]</scope>
    <source>
        <strain evidence="7 8">PR1016A</strain>
    </source>
</reference>
<dbReference type="PANTHER" id="PTHR30250:SF11">
    <property type="entry name" value="O-ANTIGEN TRANSPORTER-RELATED"/>
    <property type="match status" value="1"/>
</dbReference>
<dbReference type="KEGG" id="mee:DA075_16675"/>
<gene>
    <name evidence="7" type="ORF">DA075_16675</name>
</gene>
<evidence type="ECO:0000256" key="6">
    <source>
        <dbReference type="SAM" id="Phobius"/>
    </source>
</evidence>
<feature type="transmembrane region" description="Helical" evidence="6">
    <location>
        <begin position="115"/>
        <end position="138"/>
    </location>
</feature>
<keyword evidence="3 6" id="KW-0812">Transmembrane</keyword>